<dbReference type="GO" id="GO:0019843">
    <property type="term" value="F:rRNA binding"/>
    <property type="evidence" value="ECO:0007669"/>
    <property type="project" value="UniProtKB-UniRule"/>
</dbReference>
<dbReference type="PATRIC" id="fig|46224.3.peg.2109"/>
<evidence type="ECO:0000256" key="13">
    <source>
        <dbReference type="HAMAP-Rule" id="MF_01849"/>
    </source>
</evidence>
<keyword evidence="12 13" id="KW-1015">Disulfide bond</keyword>
<gene>
    <name evidence="13" type="primary">rlmN</name>
    <name evidence="15" type="ORF">B4102_0966</name>
</gene>
<keyword evidence="3 13" id="KW-0963">Cytoplasm</keyword>
<evidence type="ECO:0000256" key="5">
    <source>
        <dbReference type="ARBA" id="ARBA00022603"/>
    </source>
</evidence>
<keyword evidence="11 13" id="KW-0411">Iron-sulfur</keyword>
<feature type="binding site" evidence="13">
    <location>
        <position position="196"/>
    </location>
    <ligand>
        <name>S-adenosyl-L-methionine</name>
        <dbReference type="ChEBI" id="CHEBI:59789"/>
    </ligand>
</feature>
<keyword evidence="4 13" id="KW-0698">rRNA processing</keyword>
<feature type="binding site" evidence="13">
    <location>
        <position position="119"/>
    </location>
    <ligand>
        <name>[4Fe-4S] cluster</name>
        <dbReference type="ChEBI" id="CHEBI:49883"/>
        <note>4Fe-4S-S-AdoMet</note>
    </ligand>
</feature>
<evidence type="ECO:0000256" key="2">
    <source>
        <dbReference type="ARBA" id="ARBA00022485"/>
    </source>
</evidence>
<keyword evidence="6 13" id="KW-0808">Transferase</keyword>
<dbReference type="EMBL" id="LQYN01000169">
    <property type="protein sequence ID" value="KYC84235.1"/>
    <property type="molecule type" value="Genomic_DNA"/>
</dbReference>
<keyword evidence="8 13" id="KW-0819">tRNA processing</keyword>
<dbReference type="Gene3D" id="3.20.20.70">
    <property type="entry name" value="Aldolase class I"/>
    <property type="match status" value="1"/>
</dbReference>
<comment type="caution">
    <text evidence="13">Lacks conserved residue(s) required for the propagation of feature annotation.</text>
</comment>
<dbReference type="Gene3D" id="1.10.150.530">
    <property type="match status" value="1"/>
</dbReference>
<comment type="subcellular location">
    <subcellularLocation>
        <location evidence="1 13">Cytoplasm</location>
    </subcellularLocation>
</comment>
<comment type="function">
    <text evidence="13">Specifically methylates position 2 of adenine 2503 in 23S rRNA and position 2 of adenine 37 in tRNAs.</text>
</comment>
<accession>A0A150KJY7</accession>
<dbReference type="GO" id="GO:0070475">
    <property type="term" value="P:rRNA base methylation"/>
    <property type="evidence" value="ECO:0007669"/>
    <property type="project" value="UniProtKB-UniRule"/>
</dbReference>
<feature type="binding site" evidence="13">
    <location>
        <position position="112"/>
    </location>
    <ligand>
        <name>[4Fe-4S] cluster</name>
        <dbReference type="ChEBI" id="CHEBI:49883"/>
        <note>4Fe-4S-S-AdoMet</note>
    </ligand>
</feature>
<feature type="active site" description="Proton acceptor" evidence="13">
    <location>
        <position position="92"/>
    </location>
</feature>
<dbReference type="GO" id="GO:0051539">
    <property type="term" value="F:4 iron, 4 sulfur cluster binding"/>
    <property type="evidence" value="ECO:0007669"/>
    <property type="project" value="UniProtKB-UniRule"/>
</dbReference>
<dbReference type="GO" id="GO:0005737">
    <property type="term" value="C:cytoplasm"/>
    <property type="evidence" value="ECO:0007669"/>
    <property type="project" value="UniProtKB-SubCell"/>
</dbReference>
<dbReference type="AlphaFoldDB" id="A0A150KJY7"/>
<keyword evidence="10 13" id="KW-0408">Iron</keyword>
<dbReference type="STRING" id="46224.B4102_0966"/>
<keyword evidence="16" id="KW-1185">Reference proteome</keyword>
<dbReference type="GO" id="GO:0002935">
    <property type="term" value="F:tRNA (adenine(37)-C2)-methyltransferase activity"/>
    <property type="evidence" value="ECO:0007669"/>
    <property type="project" value="UniProtKB-UniRule"/>
</dbReference>
<evidence type="ECO:0000256" key="10">
    <source>
        <dbReference type="ARBA" id="ARBA00023004"/>
    </source>
</evidence>
<evidence type="ECO:0000256" key="7">
    <source>
        <dbReference type="ARBA" id="ARBA00022691"/>
    </source>
</evidence>
<dbReference type="InterPro" id="IPR058240">
    <property type="entry name" value="rSAM_sf"/>
</dbReference>
<evidence type="ECO:0000256" key="4">
    <source>
        <dbReference type="ARBA" id="ARBA00022552"/>
    </source>
</evidence>
<comment type="similarity">
    <text evidence="13">Belongs to the radical SAM superfamily. RlmN family.</text>
</comment>
<evidence type="ECO:0000313" key="16">
    <source>
        <dbReference type="Proteomes" id="UP000075666"/>
    </source>
</evidence>
<dbReference type="FunFam" id="3.20.20.70:FF:000014">
    <property type="entry name" value="Probable dual-specificity RNA methyltransferase RlmN"/>
    <property type="match status" value="1"/>
</dbReference>
<dbReference type="NCBIfam" id="TIGR00048">
    <property type="entry name" value="rRNA_mod_RlmN"/>
    <property type="match status" value="1"/>
</dbReference>
<dbReference type="SMART" id="SM00729">
    <property type="entry name" value="Elp3"/>
    <property type="match status" value="1"/>
</dbReference>
<feature type="binding site" evidence="13">
    <location>
        <begin position="164"/>
        <end position="165"/>
    </location>
    <ligand>
        <name>S-adenosyl-L-methionine</name>
        <dbReference type="ChEBI" id="CHEBI:59789"/>
    </ligand>
</feature>
<keyword evidence="9 13" id="KW-0479">Metal-binding</keyword>
<evidence type="ECO:0000313" key="15">
    <source>
        <dbReference type="EMBL" id="KYC84235.1"/>
    </source>
</evidence>
<dbReference type="OrthoDB" id="9793973at2"/>
<dbReference type="PIRSF" id="PIRSF006004">
    <property type="entry name" value="CHP00048"/>
    <property type="match status" value="1"/>
</dbReference>
<evidence type="ECO:0000256" key="8">
    <source>
        <dbReference type="ARBA" id="ARBA00022694"/>
    </source>
</evidence>
<dbReference type="GO" id="GO:0070040">
    <property type="term" value="F:rRNA (adenine(2503)-C2-)-methyltransferase activity"/>
    <property type="evidence" value="ECO:0007669"/>
    <property type="project" value="UniProtKB-UniRule"/>
</dbReference>
<feature type="binding site" evidence="13">
    <location>
        <position position="297"/>
    </location>
    <ligand>
        <name>S-adenosyl-L-methionine</name>
        <dbReference type="ChEBI" id="CHEBI:59789"/>
    </ligand>
</feature>
<comment type="catalytic activity">
    <reaction evidence="13">
        <text>adenosine(2503) in 23S rRNA + 2 reduced [2Fe-2S]-[ferredoxin] + 2 S-adenosyl-L-methionine = 2-methyladenosine(2503) in 23S rRNA + 5'-deoxyadenosine + L-methionine + 2 oxidized [2Fe-2S]-[ferredoxin] + S-adenosyl-L-homocysteine</text>
        <dbReference type="Rhea" id="RHEA:42916"/>
        <dbReference type="Rhea" id="RHEA-COMP:10000"/>
        <dbReference type="Rhea" id="RHEA-COMP:10001"/>
        <dbReference type="Rhea" id="RHEA-COMP:10152"/>
        <dbReference type="Rhea" id="RHEA-COMP:10282"/>
        <dbReference type="ChEBI" id="CHEBI:17319"/>
        <dbReference type="ChEBI" id="CHEBI:33737"/>
        <dbReference type="ChEBI" id="CHEBI:33738"/>
        <dbReference type="ChEBI" id="CHEBI:57844"/>
        <dbReference type="ChEBI" id="CHEBI:57856"/>
        <dbReference type="ChEBI" id="CHEBI:59789"/>
        <dbReference type="ChEBI" id="CHEBI:74411"/>
        <dbReference type="ChEBI" id="CHEBI:74497"/>
        <dbReference type="EC" id="2.1.1.192"/>
    </reaction>
</comment>
<dbReference type="SFLD" id="SFLDF00275">
    <property type="entry name" value="adenosine_C2_methyltransferase"/>
    <property type="match status" value="1"/>
</dbReference>
<dbReference type="PROSITE" id="PS51918">
    <property type="entry name" value="RADICAL_SAM"/>
    <property type="match status" value="1"/>
</dbReference>
<dbReference type="InterPro" id="IPR004383">
    <property type="entry name" value="rRNA_lsu_MTrfase_RlmN/Cfr"/>
</dbReference>
<proteinExistence type="inferred from homology"/>
<feature type="binding site" evidence="13">
    <location>
        <begin position="219"/>
        <end position="221"/>
    </location>
    <ligand>
        <name>S-adenosyl-L-methionine</name>
        <dbReference type="ChEBI" id="CHEBI:59789"/>
    </ligand>
</feature>
<dbReference type="EC" id="2.1.1.192" evidence="13"/>
<dbReference type="CDD" id="cd01335">
    <property type="entry name" value="Radical_SAM"/>
    <property type="match status" value="1"/>
</dbReference>
<evidence type="ECO:0000259" key="14">
    <source>
        <dbReference type="PROSITE" id="PS51918"/>
    </source>
</evidence>
<dbReference type="Proteomes" id="UP000075666">
    <property type="component" value="Unassembled WGS sequence"/>
</dbReference>
<dbReference type="HAMAP" id="MF_01849">
    <property type="entry name" value="RNA_methyltr_RlmN"/>
    <property type="match status" value="1"/>
</dbReference>
<comment type="caution">
    <text evidence="15">The sequence shown here is derived from an EMBL/GenBank/DDBJ whole genome shotgun (WGS) entry which is preliminary data.</text>
</comment>
<dbReference type="RefSeq" id="WP_066235989.1">
    <property type="nucleotide sequence ID" value="NZ_JBHJSX010000019.1"/>
</dbReference>
<feature type="active site" description="S-methylcysteine intermediate" evidence="13">
    <location>
        <position position="341"/>
    </location>
</feature>
<dbReference type="InterPro" id="IPR007197">
    <property type="entry name" value="rSAM"/>
</dbReference>
<comment type="cofactor">
    <cofactor evidence="13">
        <name>[4Fe-4S] cluster</name>
        <dbReference type="ChEBI" id="CHEBI:49883"/>
    </cofactor>
    <text evidence="13">Binds 1 [4Fe-4S] cluster. The cluster is coordinated with 3 cysteines and an exchangeable S-adenosyl-L-methionine.</text>
</comment>
<comment type="catalytic activity">
    <reaction evidence="13">
        <text>adenosine(37) in tRNA + 2 reduced [2Fe-2S]-[ferredoxin] + 2 S-adenosyl-L-methionine = 2-methyladenosine(37) in tRNA + 5'-deoxyadenosine + L-methionine + 2 oxidized [2Fe-2S]-[ferredoxin] + S-adenosyl-L-homocysteine</text>
        <dbReference type="Rhea" id="RHEA:43332"/>
        <dbReference type="Rhea" id="RHEA-COMP:10000"/>
        <dbReference type="Rhea" id="RHEA-COMP:10001"/>
        <dbReference type="Rhea" id="RHEA-COMP:10162"/>
        <dbReference type="Rhea" id="RHEA-COMP:10485"/>
        <dbReference type="ChEBI" id="CHEBI:17319"/>
        <dbReference type="ChEBI" id="CHEBI:33737"/>
        <dbReference type="ChEBI" id="CHEBI:33738"/>
        <dbReference type="ChEBI" id="CHEBI:57844"/>
        <dbReference type="ChEBI" id="CHEBI:57856"/>
        <dbReference type="ChEBI" id="CHEBI:59789"/>
        <dbReference type="ChEBI" id="CHEBI:74411"/>
        <dbReference type="ChEBI" id="CHEBI:74497"/>
        <dbReference type="EC" id="2.1.1.192"/>
    </reaction>
</comment>
<dbReference type="InterPro" id="IPR048641">
    <property type="entry name" value="RlmN_N"/>
</dbReference>
<keyword evidence="7 13" id="KW-0949">S-adenosyl-L-methionine</keyword>
<evidence type="ECO:0000256" key="3">
    <source>
        <dbReference type="ARBA" id="ARBA00022490"/>
    </source>
</evidence>
<evidence type="ECO:0000256" key="12">
    <source>
        <dbReference type="ARBA" id="ARBA00023157"/>
    </source>
</evidence>
<dbReference type="PANTHER" id="PTHR30544">
    <property type="entry name" value="23S RRNA METHYLTRANSFERASE"/>
    <property type="match status" value="1"/>
</dbReference>
<comment type="miscellaneous">
    <text evidence="13">Reaction proceeds by a ping-pong mechanism involving intermediate methylation of a conserved cysteine residue.</text>
</comment>
<sequence>MNKQSIYGLTIEQLTEWFLENGQKKFRAQQVWEWLYKKRVKSFSEMSNINKECIQLLEEHFDMHTLQLEIKQESKDGTVKFLFKLPDGNLIETVLMRQKYGLSVCVTTQVGCNIGCSFCASGILRKNRDLTSGEIVEQIMNVQLHLDEVGKDERVSHVVVMGIGEPFDNFTNLVTFLKNINSPKGLAIGARHITVSTSGLAPKIYEFADLDLQVNLAISLHAPNNELRTQIMKINRAYPLEKLMPAIDYYLEKTNRRITFEYILLNDVNDHKEEALQLAKLLQNKRHLAYVNLIPYNPVSEHIQYKRSEKESILEFYDTLKKNGINCVVRQEHGTDIDAACGQLRSKQLKKAK</sequence>
<feature type="binding site" evidence="13">
    <location>
        <position position="116"/>
    </location>
    <ligand>
        <name>[4Fe-4S] cluster</name>
        <dbReference type="ChEBI" id="CHEBI:49883"/>
        <note>4Fe-4S-S-AdoMet</note>
    </ligand>
</feature>
<evidence type="ECO:0000256" key="6">
    <source>
        <dbReference type="ARBA" id="ARBA00022679"/>
    </source>
</evidence>
<dbReference type="InterPro" id="IPR040072">
    <property type="entry name" value="Methyltransferase_A"/>
</dbReference>
<dbReference type="PANTHER" id="PTHR30544:SF5">
    <property type="entry name" value="RADICAL SAM CORE DOMAIN-CONTAINING PROTEIN"/>
    <property type="match status" value="1"/>
</dbReference>
<evidence type="ECO:0000256" key="9">
    <source>
        <dbReference type="ARBA" id="ARBA00022723"/>
    </source>
</evidence>
<dbReference type="GO" id="GO:0030488">
    <property type="term" value="P:tRNA methylation"/>
    <property type="evidence" value="ECO:0007669"/>
    <property type="project" value="UniProtKB-UniRule"/>
</dbReference>
<dbReference type="SFLD" id="SFLDS00029">
    <property type="entry name" value="Radical_SAM"/>
    <property type="match status" value="1"/>
</dbReference>
<protein>
    <recommendedName>
        <fullName evidence="13">Probable dual-specificity RNA methyltransferase RlmN</fullName>
        <ecNumber evidence="13">2.1.1.192</ecNumber>
    </recommendedName>
    <alternativeName>
        <fullName evidence="13">23S rRNA (adenine(2503)-C(2))-methyltransferase</fullName>
    </alternativeName>
    <alternativeName>
        <fullName evidence="13">23S rRNA m2A2503 methyltransferase</fullName>
    </alternativeName>
    <alternativeName>
        <fullName evidence="13">Ribosomal RNA large subunit methyltransferase N</fullName>
    </alternativeName>
    <alternativeName>
        <fullName evidence="13">tRNA (adenine(37)-C(2))-methyltransferase</fullName>
    </alternativeName>
    <alternativeName>
        <fullName evidence="13">tRNA m2A37 methyltransferase</fullName>
    </alternativeName>
</protein>
<dbReference type="InterPro" id="IPR013785">
    <property type="entry name" value="Aldolase_TIM"/>
</dbReference>
<keyword evidence="5 13" id="KW-0489">Methyltransferase</keyword>
<dbReference type="GO" id="GO:0000049">
    <property type="term" value="F:tRNA binding"/>
    <property type="evidence" value="ECO:0007669"/>
    <property type="project" value="UniProtKB-UniRule"/>
</dbReference>
<evidence type="ECO:0000256" key="11">
    <source>
        <dbReference type="ARBA" id="ARBA00023014"/>
    </source>
</evidence>
<keyword evidence="2 13" id="KW-0004">4Fe-4S</keyword>
<evidence type="ECO:0000256" key="1">
    <source>
        <dbReference type="ARBA" id="ARBA00004496"/>
    </source>
</evidence>
<dbReference type="SFLD" id="SFLDG01062">
    <property type="entry name" value="methyltransferase_(Class_A)"/>
    <property type="match status" value="1"/>
</dbReference>
<dbReference type="InterPro" id="IPR006638">
    <property type="entry name" value="Elp3/MiaA/NifB-like_rSAM"/>
</dbReference>
<feature type="domain" description="Radical SAM core" evidence="14">
    <location>
        <begin position="98"/>
        <end position="326"/>
    </location>
</feature>
<dbReference type="GO" id="GO:0046872">
    <property type="term" value="F:metal ion binding"/>
    <property type="evidence" value="ECO:0007669"/>
    <property type="project" value="UniProtKB-KW"/>
</dbReference>
<dbReference type="Pfam" id="PF04055">
    <property type="entry name" value="Radical_SAM"/>
    <property type="match status" value="1"/>
</dbReference>
<dbReference type="SUPFAM" id="SSF102114">
    <property type="entry name" value="Radical SAM enzymes"/>
    <property type="match status" value="1"/>
</dbReference>
<reference evidence="15 16" key="1">
    <citation type="submission" date="2016-01" db="EMBL/GenBank/DDBJ databases">
        <title>Genome Sequences of Twelve Sporeforming Bacillus Species Isolated from Foods.</title>
        <authorList>
            <person name="Berendsen E.M."/>
            <person name="Wells-Bennik M.H."/>
            <person name="Krawcyk A.O."/>
            <person name="De Jong A."/>
            <person name="Holsappel S."/>
            <person name="Eijlander R.T."/>
            <person name="Kuipers O.P."/>
        </authorList>
    </citation>
    <scope>NUCLEOTIDE SEQUENCE [LARGE SCALE GENOMIC DNA]</scope>
    <source>
        <strain evidence="15 16">B4102</strain>
    </source>
</reference>
<organism evidence="15 16">
    <name type="scientific">Heyndrickxia sporothermodurans</name>
    <dbReference type="NCBI Taxonomy" id="46224"/>
    <lineage>
        <taxon>Bacteria</taxon>
        <taxon>Bacillati</taxon>
        <taxon>Bacillota</taxon>
        <taxon>Bacilli</taxon>
        <taxon>Bacillales</taxon>
        <taxon>Bacillaceae</taxon>
        <taxon>Heyndrickxia</taxon>
    </lineage>
</organism>
<dbReference type="Pfam" id="PF21016">
    <property type="entry name" value="RlmN_N"/>
    <property type="match status" value="1"/>
</dbReference>
<name>A0A150KJY7_9BACI</name>
<dbReference type="InterPro" id="IPR027492">
    <property type="entry name" value="RNA_MTrfase_RlmN"/>
</dbReference>